<dbReference type="Proteomes" id="UP001057402">
    <property type="component" value="Chromosome 4"/>
</dbReference>
<keyword evidence="2" id="KW-1185">Reference proteome</keyword>
<evidence type="ECO:0000313" key="1">
    <source>
        <dbReference type="EMBL" id="KAI4379026.1"/>
    </source>
</evidence>
<accession>A0ACB9RMI3</accession>
<name>A0ACB9RMI3_9MYRT</name>
<protein>
    <submittedName>
        <fullName evidence="1">Uncharacterized protein</fullName>
    </submittedName>
</protein>
<gene>
    <name evidence="1" type="ORF">MLD38_016431</name>
</gene>
<evidence type="ECO:0000313" key="2">
    <source>
        <dbReference type="Proteomes" id="UP001057402"/>
    </source>
</evidence>
<comment type="caution">
    <text evidence="1">The sequence shown here is derived from an EMBL/GenBank/DDBJ whole genome shotgun (WGS) entry which is preliminary data.</text>
</comment>
<reference evidence="2" key="1">
    <citation type="journal article" date="2023" name="Front. Plant Sci.">
        <title>Chromosomal-level genome assembly of Melastoma candidum provides insights into trichome evolution.</title>
        <authorList>
            <person name="Zhong Y."/>
            <person name="Wu W."/>
            <person name="Sun C."/>
            <person name="Zou P."/>
            <person name="Liu Y."/>
            <person name="Dai S."/>
            <person name="Zhou R."/>
        </authorList>
    </citation>
    <scope>NUCLEOTIDE SEQUENCE [LARGE SCALE GENOMIC DNA]</scope>
</reference>
<proteinExistence type="predicted"/>
<organism evidence="1 2">
    <name type="scientific">Melastoma candidum</name>
    <dbReference type="NCBI Taxonomy" id="119954"/>
    <lineage>
        <taxon>Eukaryota</taxon>
        <taxon>Viridiplantae</taxon>
        <taxon>Streptophyta</taxon>
        <taxon>Embryophyta</taxon>
        <taxon>Tracheophyta</taxon>
        <taxon>Spermatophyta</taxon>
        <taxon>Magnoliopsida</taxon>
        <taxon>eudicotyledons</taxon>
        <taxon>Gunneridae</taxon>
        <taxon>Pentapetalae</taxon>
        <taxon>rosids</taxon>
        <taxon>malvids</taxon>
        <taxon>Myrtales</taxon>
        <taxon>Melastomataceae</taxon>
        <taxon>Melastomatoideae</taxon>
        <taxon>Melastomateae</taxon>
        <taxon>Melastoma</taxon>
    </lineage>
</organism>
<sequence length="231" mass="26765">MECCRIRARQCEEEFHLMEMRRVSMEELVVGCTKELEAKQEQIELVKTSLSNLSLQVEFERNKLDLIRKESSECQIRLEVKDQQLRLFHLTLDRCYEELCSKRSSLERHFYGEEELPPGFETVNPEWQKVTEPCDVPTEGTTFDRSNMFRKGFWETRVGGIDPAKEVLDLIQGPYEQLIRKECLGFNDEDLRVHILLLERLIGAASPVTPHIKASICSDISGGVEDKLEGQ</sequence>
<dbReference type="EMBL" id="CM042883">
    <property type="protein sequence ID" value="KAI4379026.1"/>
    <property type="molecule type" value="Genomic_DNA"/>
</dbReference>